<evidence type="ECO:0000313" key="2">
    <source>
        <dbReference type="EMBL" id="KAA8895138.1"/>
    </source>
</evidence>
<comment type="caution">
    <text evidence="2">The sequence shown here is derived from an EMBL/GenBank/DDBJ whole genome shotgun (WGS) entry which is preliminary data.</text>
</comment>
<evidence type="ECO:0000256" key="1">
    <source>
        <dbReference type="SAM" id="MobiDB-lite"/>
    </source>
</evidence>
<dbReference type="EMBL" id="VXIS01000285">
    <property type="protein sequence ID" value="KAA8895141.1"/>
    <property type="molecule type" value="Genomic_DNA"/>
</dbReference>
<proteinExistence type="predicted"/>
<feature type="compositionally biased region" description="Polar residues" evidence="1">
    <location>
        <begin position="14"/>
        <end position="25"/>
    </location>
</feature>
<dbReference type="InParanoid" id="A0A5J5EK99"/>
<dbReference type="EMBL" id="VXIS01000285">
    <property type="protein sequence ID" value="KAA8895138.1"/>
    <property type="molecule type" value="Genomic_DNA"/>
</dbReference>
<sequence length="225" mass="25711">MGDQVDEQGFFNDESFQPSEETGTSYPLERPRFVNPIGDLIWPLRPDDHYLETLRVPHNHDGESFQSEESNPPGLGSDDGTSSFDQAEITTEPDLEPRRLSSEPGAFNCFFSFLKCDGLLNASEWLEHVYFHTGVTEDIRVSIPYFCQGCGRGVFNGTWGAVYNHASGHREDISDPSRWLHCRRSLFYFLFEQRIISAEWLALALSQQDEFERELNYTLRNIGGS</sequence>
<feature type="region of interest" description="Disordered" evidence="1">
    <location>
        <begin position="59"/>
        <end position="85"/>
    </location>
</feature>
<name>A0A5J5EK99_9PEZI</name>
<dbReference type="Proteomes" id="UP000326924">
    <property type="component" value="Unassembled WGS sequence"/>
</dbReference>
<gene>
    <name evidence="2" type="ORF">FN846DRAFT_894423</name>
    <name evidence="3" type="ORF">FN846DRAFT_894426</name>
</gene>
<protein>
    <submittedName>
        <fullName evidence="2">Uncharacterized protein</fullName>
    </submittedName>
</protein>
<dbReference type="AlphaFoldDB" id="A0A5J5EK99"/>
<keyword evidence="4" id="KW-1185">Reference proteome</keyword>
<reference evidence="2 4" key="1">
    <citation type="submission" date="2019-09" db="EMBL/GenBank/DDBJ databases">
        <title>Draft genome of the ectomycorrhizal ascomycete Sphaerosporella brunnea.</title>
        <authorList>
            <consortium name="DOE Joint Genome Institute"/>
            <person name="Benucci G.M."/>
            <person name="Marozzi G."/>
            <person name="Antonielli L."/>
            <person name="Sanchez S."/>
            <person name="Marco P."/>
            <person name="Wang X."/>
            <person name="Falini L.B."/>
            <person name="Barry K."/>
            <person name="Haridas S."/>
            <person name="Lipzen A."/>
            <person name="Labutti K."/>
            <person name="Grigoriev I.V."/>
            <person name="Murat C."/>
            <person name="Martin F."/>
            <person name="Albertini E."/>
            <person name="Donnini D."/>
            <person name="Bonito G."/>
        </authorList>
    </citation>
    <scope>NUCLEOTIDE SEQUENCE [LARGE SCALE GENOMIC DNA]</scope>
    <source>
        <strain evidence="2 4">Sb_GMNB300</strain>
    </source>
</reference>
<feature type="region of interest" description="Disordered" evidence="1">
    <location>
        <begin position="1"/>
        <end position="32"/>
    </location>
</feature>
<organism evidence="2 4">
    <name type="scientific">Sphaerosporella brunnea</name>
    <dbReference type="NCBI Taxonomy" id="1250544"/>
    <lineage>
        <taxon>Eukaryota</taxon>
        <taxon>Fungi</taxon>
        <taxon>Dikarya</taxon>
        <taxon>Ascomycota</taxon>
        <taxon>Pezizomycotina</taxon>
        <taxon>Pezizomycetes</taxon>
        <taxon>Pezizales</taxon>
        <taxon>Pyronemataceae</taxon>
        <taxon>Sphaerosporella</taxon>
    </lineage>
</organism>
<accession>A0A5J5EK99</accession>
<evidence type="ECO:0000313" key="4">
    <source>
        <dbReference type="Proteomes" id="UP000326924"/>
    </source>
</evidence>
<evidence type="ECO:0000313" key="3">
    <source>
        <dbReference type="EMBL" id="KAA8895141.1"/>
    </source>
</evidence>